<dbReference type="AlphaFoldDB" id="A0A2V3PRZ4"/>
<dbReference type="Pfam" id="PF05336">
    <property type="entry name" value="rhaM"/>
    <property type="match status" value="1"/>
</dbReference>
<keyword evidence="2" id="KW-1185">Reference proteome</keyword>
<dbReference type="InterPro" id="IPR052996">
    <property type="entry name" value="Carb_Metab_Mutarotase"/>
</dbReference>
<evidence type="ECO:0000313" key="2">
    <source>
        <dbReference type="Proteomes" id="UP000247973"/>
    </source>
</evidence>
<dbReference type="PANTHER" id="PTHR43239:SF1">
    <property type="entry name" value="UPF0734 PROTEIN DDB_G0273871_DDB_G0273177"/>
    <property type="match status" value="1"/>
</dbReference>
<dbReference type="RefSeq" id="WP_110310159.1">
    <property type="nucleotide sequence ID" value="NZ_QICL01000007.1"/>
</dbReference>
<name>A0A2V3PRZ4_9BACT</name>
<gene>
    <name evidence="1" type="ORF">CLV62_10718</name>
</gene>
<sequence length="134" mass="16031">MENLKTGYVREPYLTQTKRYCQFLKLKLGGDKVEQYKYWHNSQNIWKEIPQGIRKAGILDMEIYLIGGMEVMIVETPLDFNWDEAFGKLATYERQAEWEDFMLQFQDVEKGGASDEKWQLMERIFSLEDCLRQK</sequence>
<comment type="caution">
    <text evidence="1">The sequence shown here is derived from an EMBL/GenBank/DDBJ whole genome shotgun (WGS) entry which is preliminary data.</text>
</comment>
<dbReference type="InterPro" id="IPR011008">
    <property type="entry name" value="Dimeric_a/b-barrel"/>
</dbReference>
<dbReference type="EMBL" id="QICL01000007">
    <property type="protein sequence ID" value="PXV65426.1"/>
    <property type="molecule type" value="Genomic_DNA"/>
</dbReference>
<proteinExistence type="predicted"/>
<dbReference type="GO" id="GO:0016857">
    <property type="term" value="F:racemase and epimerase activity, acting on carbohydrates and derivatives"/>
    <property type="evidence" value="ECO:0007669"/>
    <property type="project" value="InterPro"/>
</dbReference>
<dbReference type="SUPFAM" id="SSF54909">
    <property type="entry name" value="Dimeric alpha+beta barrel"/>
    <property type="match status" value="1"/>
</dbReference>
<dbReference type="Proteomes" id="UP000247973">
    <property type="component" value="Unassembled WGS sequence"/>
</dbReference>
<accession>A0A2V3PRZ4</accession>
<dbReference type="OrthoDB" id="1430580at2"/>
<organism evidence="1 2">
    <name type="scientific">Dysgonomonas alginatilytica</name>
    <dbReference type="NCBI Taxonomy" id="1605892"/>
    <lineage>
        <taxon>Bacteria</taxon>
        <taxon>Pseudomonadati</taxon>
        <taxon>Bacteroidota</taxon>
        <taxon>Bacteroidia</taxon>
        <taxon>Bacteroidales</taxon>
        <taxon>Dysgonomonadaceae</taxon>
        <taxon>Dysgonomonas</taxon>
    </lineage>
</organism>
<dbReference type="InterPro" id="IPR008000">
    <property type="entry name" value="Rham/fucose_mutarotase"/>
</dbReference>
<protein>
    <submittedName>
        <fullName evidence="1">L-rhamnose mutarotase</fullName>
    </submittedName>
</protein>
<dbReference type="Gene3D" id="3.30.70.100">
    <property type="match status" value="1"/>
</dbReference>
<reference evidence="1 2" key="1">
    <citation type="submission" date="2018-03" db="EMBL/GenBank/DDBJ databases">
        <title>Genomic Encyclopedia of Archaeal and Bacterial Type Strains, Phase II (KMG-II): from individual species to whole genera.</title>
        <authorList>
            <person name="Goeker M."/>
        </authorList>
    </citation>
    <scope>NUCLEOTIDE SEQUENCE [LARGE SCALE GENOMIC DNA]</scope>
    <source>
        <strain evidence="1 2">DSM 100214</strain>
    </source>
</reference>
<evidence type="ECO:0000313" key="1">
    <source>
        <dbReference type="EMBL" id="PXV65426.1"/>
    </source>
</evidence>
<dbReference type="PANTHER" id="PTHR43239">
    <property type="entry name" value="UPF0734 PROTEIN DDB_G0273871/DDB_G0273177"/>
    <property type="match status" value="1"/>
</dbReference>